<organism evidence="1 2">
    <name type="scientific">Fuscovulum blasticum DSM 2131</name>
    <dbReference type="NCBI Taxonomy" id="1188250"/>
    <lineage>
        <taxon>Bacteria</taxon>
        <taxon>Pseudomonadati</taxon>
        <taxon>Pseudomonadota</taxon>
        <taxon>Alphaproteobacteria</taxon>
        <taxon>Rhodobacterales</taxon>
        <taxon>Paracoccaceae</taxon>
        <taxon>Pseudogemmobacter</taxon>
    </lineage>
</organism>
<dbReference type="EMBL" id="PZKE01000009">
    <property type="protein sequence ID" value="PTE14111.1"/>
    <property type="molecule type" value="Genomic_DNA"/>
</dbReference>
<dbReference type="AlphaFoldDB" id="A0A2T4J894"/>
<gene>
    <name evidence="1" type="ORF">C5F44_10765</name>
</gene>
<dbReference type="Gene3D" id="1.20.1290.10">
    <property type="entry name" value="AhpD-like"/>
    <property type="match status" value="1"/>
</dbReference>
<sequence>MADTVLHRPANRRPTAFDRAPVGWLPWLEPGGGAGIAASDRLFSRAGNAHAAATALTQAVQDGGRAGLAPGERALAAAAVARRLGCFAQTAEQAQAAVQGLKRPREVRVLLEEGLPSPLTGRLGAIVSAAGALSAVPPGLTRREIWRLEEERLDDLEIVDLILAAALMNWTVRLTLGLGEPTTTEL</sequence>
<reference evidence="1 2" key="1">
    <citation type="submission" date="2018-03" db="EMBL/GenBank/DDBJ databases">
        <title>Rhodobacter blasticus.</title>
        <authorList>
            <person name="Meyer T.E."/>
            <person name="Miller S."/>
            <person name="Lodha T."/>
            <person name="Gandham S."/>
            <person name="Chintalapati S."/>
            <person name="Chintalapati V.R."/>
        </authorList>
    </citation>
    <scope>NUCLEOTIDE SEQUENCE [LARGE SCALE GENOMIC DNA]</scope>
    <source>
        <strain evidence="1 2">DSM 2131</strain>
    </source>
</reference>
<name>A0A2T4J894_FUSBL</name>
<dbReference type="Proteomes" id="UP000241362">
    <property type="component" value="Unassembled WGS sequence"/>
</dbReference>
<evidence type="ECO:0000313" key="2">
    <source>
        <dbReference type="Proteomes" id="UP000241362"/>
    </source>
</evidence>
<comment type="caution">
    <text evidence="1">The sequence shown here is derived from an EMBL/GenBank/DDBJ whole genome shotgun (WGS) entry which is preliminary data.</text>
</comment>
<dbReference type="RefSeq" id="WP_107673537.1">
    <property type="nucleotide sequence ID" value="NZ_PZKE01000009.1"/>
</dbReference>
<protein>
    <recommendedName>
        <fullName evidence="3">Carboxymuconolactone decarboxylase-like domain-containing protein</fullName>
    </recommendedName>
</protein>
<keyword evidence="2" id="KW-1185">Reference proteome</keyword>
<accession>A0A2T4J894</accession>
<evidence type="ECO:0000313" key="1">
    <source>
        <dbReference type="EMBL" id="PTE14111.1"/>
    </source>
</evidence>
<evidence type="ECO:0008006" key="3">
    <source>
        <dbReference type="Google" id="ProtNLM"/>
    </source>
</evidence>
<proteinExistence type="predicted"/>
<dbReference type="SUPFAM" id="SSF69118">
    <property type="entry name" value="AhpD-like"/>
    <property type="match status" value="1"/>
</dbReference>
<dbReference type="InterPro" id="IPR029032">
    <property type="entry name" value="AhpD-like"/>
</dbReference>